<proteinExistence type="predicted"/>
<name>A0ABD5ZCF6_9EURY</name>
<organism evidence="2 3">
    <name type="scientific">Haloferax namakaokahaiae</name>
    <dbReference type="NCBI Taxonomy" id="1748331"/>
    <lineage>
        <taxon>Archaea</taxon>
        <taxon>Methanobacteriati</taxon>
        <taxon>Methanobacteriota</taxon>
        <taxon>Stenosarchaea group</taxon>
        <taxon>Halobacteria</taxon>
        <taxon>Halobacteriales</taxon>
        <taxon>Haloferacaceae</taxon>
        <taxon>Haloferax</taxon>
    </lineage>
</organism>
<evidence type="ECO:0000313" key="3">
    <source>
        <dbReference type="Proteomes" id="UP001596481"/>
    </source>
</evidence>
<dbReference type="EMBL" id="JBHTAA010000001">
    <property type="protein sequence ID" value="MFC7202841.1"/>
    <property type="molecule type" value="Genomic_DNA"/>
</dbReference>
<protein>
    <recommendedName>
        <fullName evidence="4">S9 family peptidase</fullName>
    </recommendedName>
</protein>
<feature type="compositionally biased region" description="Polar residues" evidence="1">
    <location>
        <begin position="1"/>
        <end position="17"/>
    </location>
</feature>
<gene>
    <name evidence="2" type="ORF">ACFQJC_04890</name>
</gene>
<reference evidence="2 3" key="1">
    <citation type="journal article" date="2019" name="Int. J. Syst. Evol. Microbiol.">
        <title>The Global Catalogue of Microorganisms (GCM) 10K type strain sequencing project: providing services to taxonomists for standard genome sequencing and annotation.</title>
        <authorList>
            <consortium name="The Broad Institute Genomics Platform"/>
            <consortium name="The Broad Institute Genome Sequencing Center for Infectious Disease"/>
            <person name="Wu L."/>
            <person name="Ma J."/>
        </authorList>
    </citation>
    <scope>NUCLEOTIDE SEQUENCE [LARGE SCALE GENOMIC DNA]</scope>
    <source>
        <strain evidence="2 3">DSM 29988</strain>
    </source>
</reference>
<evidence type="ECO:0000313" key="2">
    <source>
        <dbReference type="EMBL" id="MFC7202841.1"/>
    </source>
</evidence>
<dbReference type="AlphaFoldDB" id="A0ABD5ZCF6"/>
<sequence length="154" mass="17241">MSTTIPTVENGTDTDSALNRRDFDEDDLPVRALYRADGETLQVVTISHPELLLGPAEERHLVASDRGTVEALWVSGAPHVFDEAWLELGVDAEGATHIWNVWDNVVYVVNAAGALEYVFDFDDEPRLDVVLYLDHVENRRGWTSLHPVFAEVRA</sequence>
<evidence type="ECO:0008006" key="4">
    <source>
        <dbReference type="Google" id="ProtNLM"/>
    </source>
</evidence>
<feature type="region of interest" description="Disordered" evidence="1">
    <location>
        <begin position="1"/>
        <end position="20"/>
    </location>
</feature>
<accession>A0ABD5ZCF6</accession>
<evidence type="ECO:0000256" key="1">
    <source>
        <dbReference type="SAM" id="MobiDB-lite"/>
    </source>
</evidence>
<comment type="caution">
    <text evidence="2">The sequence shown here is derived from an EMBL/GenBank/DDBJ whole genome shotgun (WGS) entry which is preliminary data.</text>
</comment>
<dbReference type="RefSeq" id="WP_390222128.1">
    <property type="nucleotide sequence ID" value="NZ_JBHTAA010000001.1"/>
</dbReference>
<dbReference type="Proteomes" id="UP001596481">
    <property type="component" value="Unassembled WGS sequence"/>
</dbReference>
<keyword evidence="3" id="KW-1185">Reference proteome</keyword>